<dbReference type="Proteomes" id="UP000294558">
    <property type="component" value="Unassembled WGS sequence"/>
</dbReference>
<evidence type="ECO:0000313" key="1">
    <source>
        <dbReference type="EMBL" id="TDT15404.1"/>
    </source>
</evidence>
<accession>A0A4R7HXR7</accession>
<sequence>MDIHSSARRHGIADADMLHAVDHSLVVDDLGDDPDRWLVMGPDRAANLLELVVLITTEGDELIIHAMPLRPVYRKLLEP</sequence>
<dbReference type="AlphaFoldDB" id="A0A4R7HXR7"/>
<reference evidence="1 2" key="1">
    <citation type="submission" date="2019-03" db="EMBL/GenBank/DDBJ databases">
        <title>Sequencing the genomes of 1000 actinobacteria strains.</title>
        <authorList>
            <person name="Klenk H.-P."/>
        </authorList>
    </citation>
    <scope>NUCLEOTIDE SEQUENCE [LARGE SCALE GENOMIC DNA]</scope>
    <source>
        <strain evidence="1 2">DSM 18936</strain>
    </source>
</reference>
<comment type="caution">
    <text evidence="1">The sequence shown here is derived from an EMBL/GenBank/DDBJ whole genome shotgun (WGS) entry which is preliminary data.</text>
</comment>
<proteinExistence type="predicted"/>
<keyword evidence="2" id="KW-1185">Reference proteome</keyword>
<name>A0A4R7HXR7_9ACTN</name>
<dbReference type="EMBL" id="SOAU01000001">
    <property type="protein sequence ID" value="TDT15404.1"/>
    <property type="molecule type" value="Genomic_DNA"/>
</dbReference>
<protein>
    <submittedName>
        <fullName evidence="1">Uncharacterized protein</fullName>
    </submittedName>
</protein>
<organism evidence="1 2">
    <name type="scientific">Ilumatobacter fluminis</name>
    <dbReference type="NCBI Taxonomy" id="467091"/>
    <lineage>
        <taxon>Bacteria</taxon>
        <taxon>Bacillati</taxon>
        <taxon>Actinomycetota</taxon>
        <taxon>Acidimicrobiia</taxon>
        <taxon>Acidimicrobiales</taxon>
        <taxon>Ilumatobacteraceae</taxon>
        <taxon>Ilumatobacter</taxon>
    </lineage>
</organism>
<dbReference type="RefSeq" id="WP_243839094.1">
    <property type="nucleotide sequence ID" value="NZ_SOAU01000001.1"/>
</dbReference>
<gene>
    <name evidence="1" type="ORF">BDK89_0974</name>
</gene>
<evidence type="ECO:0000313" key="2">
    <source>
        <dbReference type="Proteomes" id="UP000294558"/>
    </source>
</evidence>